<evidence type="ECO:0000313" key="4">
    <source>
        <dbReference type="EMBL" id="RVD85473.1"/>
    </source>
</evidence>
<dbReference type="PANTHER" id="PTHR42748:SF31">
    <property type="entry name" value="NMRA-LIKE DOMAIN-CONTAINING PROTEIN-RELATED"/>
    <property type="match status" value="1"/>
</dbReference>
<dbReference type="Pfam" id="PF05368">
    <property type="entry name" value="NmrA"/>
    <property type="match status" value="1"/>
</dbReference>
<protein>
    <recommendedName>
        <fullName evidence="3">NmrA-like domain-containing protein</fullName>
    </recommendedName>
</protein>
<organism evidence="4 5">
    <name type="scientific">Arthrobotrys flagrans</name>
    <name type="common">Nematode-trapping fungus</name>
    <name type="synonym">Trichothecium flagrans</name>
    <dbReference type="NCBI Taxonomy" id="97331"/>
    <lineage>
        <taxon>Eukaryota</taxon>
        <taxon>Fungi</taxon>
        <taxon>Dikarya</taxon>
        <taxon>Ascomycota</taxon>
        <taxon>Pezizomycotina</taxon>
        <taxon>Orbiliomycetes</taxon>
        <taxon>Orbiliales</taxon>
        <taxon>Orbiliaceae</taxon>
        <taxon>Arthrobotrys</taxon>
    </lineage>
</organism>
<dbReference type="Gene3D" id="3.90.25.10">
    <property type="entry name" value="UDP-galactose 4-epimerase, domain 1"/>
    <property type="match status" value="1"/>
</dbReference>
<dbReference type="Proteomes" id="UP000283090">
    <property type="component" value="Unassembled WGS sequence"/>
</dbReference>
<feature type="domain" description="NmrA-like" evidence="3">
    <location>
        <begin position="5"/>
        <end position="315"/>
    </location>
</feature>
<evidence type="ECO:0000313" key="5">
    <source>
        <dbReference type="Proteomes" id="UP000283090"/>
    </source>
</evidence>
<dbReference type="AlphaFoldDB" id="A0A437A2V1"/>
<reference evidence="4 5" key="1">
    <citation type="submission" date="2019-01" db="EMBL/GenBank/DDBJ databases">
        <title>Intercellular communication is required for trap formation in the nematode-trapping fungus Duddingtonia flagrans.</title>
        <authorList>
            <person name="Youssar L."/>
            <person name="Wernet V."/>
            <person name="Hensel N."/>
            <person name="Hildebrandt H.-G."/>
            <person name="Fischer R."/>
        </authorList>
    </citation>
    <scope>NUCLEOTIDE SEQUENCE [LARGE SCALE GENOMIC DNA]</scope>
    <source>
        <strain evidence="4 5">CBS H-5679</strain>
    </source>
</reference>
<accession>A0A437A2V1</accession>
<dbReference type="SUPFAM" id="SSF51735">
    <property type="entry name" value="NAD(P)-binding Rossmann-fold domains"/>
    <property type="match status" value="1"/>
</dbReference>
<keyword evidence="2" id="KW-0521">NADP</keyword>
<dbReference type="OrthoDB" id="3358371at2759"/>
<dbReference type="InterPro" id="IPR051164">
    <property type="entry name" value="NmrA-like_oxidored"/>
</dbReference>
<dbReference type="Gene3D" id="3.40.50.720">
    <property type="entry name" value="NAD(P)-binding Rossmann-like Domain"/>
    <property type="match status" value="1"/>
</dbReference>
<dbReference type="EMBL" id="SAEB01000006">
    <property type="protein sequence ID" value="RVD85473.1"/>
    <property type="molecule type" value="Genomic_DNA"/>
</dbReference>
<comment type="similarity">
    <text evidence="1">Belongs to the NmrA-type oxidoreductase family.</text>
</comment>
<dbReference type="VEuPathDB" id="FungiDB:DFL_003794"/>
<proteinExistence type="inferred from homology"/>
<comment type="caution">
    <text evidence="4">The sequence shown here is derived from an EMBL/GenBank/DDBJ whole genome shotgun (WGS) entry which is preliminary data.</text>
</comment>
<keyword evidence="5" id="KW-1185">Reference proteome</keyword>
<evidence type="ECO:0000256" key="2">
    <source>
        <dbReference type="ARBA" id="ARBA00022857"/>
    </source>
</evidence>
<dbReference type="CDD" id="cd05251">
    <property type="entry name" value="NmrA_like_SDR_a"/>
    <property type="match status" value="1"/>
</dbReference>
<dbReference type="PANTHER" id="PTHR42748">
    <property type="entry name" value="NITROGEN METABOLITE REPRESSION PROTEIN NMRA FAMILY MEMBER"/>
    <property type="match status" value="1"/>
</dbReference>
<dbReference type="GeneID" id="93586105"/>
<dbReference type="InterPro" id="IPR036291">
    <property type="entry name" value="NAD(P)-bd_dom_sf"/>
</dbReference>
<dbReference type="GO" id="GO:0005634">
    <property type="term" value="C:nucleus"/>
    <property type="evidence" value="ECO:0007669"/>
    <property type="project" value="TreeGrafter"/>
</dbReference>
<evidence type="ECO:0000259" key="3">
    <source>
        <dbReference type="Pfam" id="PF05368"/>
    </source>
</evidence>
<sequence length="325" mass="35836">MSGSKVFTVFGSTGNQGGSIIKNILAHPTLSKEYRLRGVTRNTDSDRAKALTAQGVEMVAGDMENSESVSKAIEGSYAVFGVTNYWEVPSKEREVNQGKRIADACKTHGVKQLIWSNLPHVGKLTGGKYPNVYHFDGKAEIGEYIASLRIPHVNVVPGMFMQNLKSNISISGDGETYNFAMPLAKEVKYPWFNPAKDTGAFVAGALLHPEIFEKATTGVPVSISQASGFWSGTEVCEIFEKVTGKKTNFVQLEQETYIGFMPTRELGQELLENMLLVSEYGYFGPTVEKSIEGVEESIKEYYPGGKRPQSLEEFIVENKAAFWDL</sequence>
<dbReference type="STRING" id="97331.A0A437A2V1"/>
<gene>
    <name evidence="4" type="ORF">DFL_003794</name>
</gene>
<dbReference type="RefSeq" id="XP_067491017.1">
    <property type="nucleotide sequence ID" value="XM_067632782.1"/>
</dbReference>
<dbReference type="InterPro" id="IPR008030">
    <property type="entry name" value="NmrA-like"/>
</dbReference>
<evidence type="ECO:0000256" key="1">
    <source>
        <dbReference type="ARBA" id="ARBA00006328"/>
    </source>
</evidence>
<name>A0A437A2V1_ARTFL</name>